<keyword evidence="3" id="KW-0812">Transmembrane</keyword>
<dbReference type="eggNOG" id="KOG1426">
    <property type="taxonomic scope" value="Eukaryota"/>
</dbReference>
<feature type="repeat" description="RCC1" evidence="1">
    <location>
        <begin position="378"/>
        <end position="426"/>
    </location>
</feature>
<dbReference type="Pfam" id="PF13540">
    <property type="entry name" value="RCC1_2"/>
    <property type="match status" value="3"/>
</dbReference>
<dbReference type="PRINTS" id="PR00633">
    <property type="entry name" value="RCCNDNSATION"/>
</dbReference>
<dbReference type="PANTHER" id="PTHR45982">
    <property type="entry name" value="REGULATOR OF CHROMOSOME CONDENSATION"/>
    <property type="match status" value="1"/>
</dbReference>
<keyword evidence="6" id="KW-1185">Reference proteome</keyword>
<dbReference type="EMBL" id="FN648262">
    <property type="protein sequence ID" value="CBN79084.1"/>
    <property type="molecule type" value="Genomic_DNA"/>
</dbReference>
<dbReference type="OrthoDB" id="61110at2759"/>
<feature type="repeat" description="RCC1" evidence="1">
    <location>
        <begin position="102"/>
        <end position="161"/>
    </location>
</feature>
<evidence type="ECO:0000256" key="4">
    <source>
        <dbReference type="SAM" id="SignalP"/>
    </source>
</evidence>
<evidence type="ECO:0000256" key="1">
    <source>
        <dbReference type="PROSITE-ProRule" id="PRU00235"/>
    </source>
</evidence>
<feature type="transmembrane region" description="Helical" evidence="3">
    <location>
        <begin position="525"/>
        <end position="546"/>
    </location>
</feature>
<feature type="region of interest" description="Disordered" evidence="2">
    <location>
        <begin position="233"/>
        <end position="253"/>
    </location>
</feature>
<dbReference type="GO" id="GO:0005085">
    <property type="term" value="F:guanyl-nucleotide exchange factor activity"/>
    <property type="evidence" value="ECO:0007669"/>
    <property type="project" value="TreeGrafter"/>
</dbReference>
<feature type="region of interest" description="Disordered" evidence="2">
    <location>
        <begin position="553"/>
        <end position="581"/>
    </location>
</feature>
<sequence>MATRGGGAAMAFAAAVGLACCVDLGEALAVGTDHACVLLDDATVKCFGQNNYGQLGLGDTDDRGQSAGTMGDSLTAVDLGTGATVVAMSAGSDHTCAVLADGSLKCFGRNNMGQLGLDDTDDRGDEAFEMGDDLPAVSLGTNRTAVAVSAQGDRTCVLLDNGNVRCWGDAEYGALGGGDETTTGNGDGTIADSVDLGVNGTNTVGAIGGGPCAVFQDGSLKCWGEGFYGQNGQGTADSLGDEPGEMGESLPTVPLGEGVLVESISGGRDYQCAVLQDGGLKCWGRAEGGQLGSEAILTVGDDPDEMGDALPTVDLGSAETAVEVSTASSHTCALLGSGGVKCWGKAFFGNLGLEDFRANVALSVAAAGQRTCAILEGGSLKCWGENSGGQLGLEDSDPRGVSAGQMGDSLPAVNLGTNRTAVALARTVVSTAAAATAAPTQAPTTAPTTLPPVVAATSQPVSTPSPTLAAALPTPSPVAPPTPAPVVPVTTPPTPSPTAAIAVEAEEDTDRGGVAGAIDGMDKTVVVAVAAPVGVMLLLGCLVCAAKRKKRRCAETASASRKGEASSSEASLGSNSDEGGV</sequence>
<accession>D8LGR4</accession>
<reference evidence="5 6" key="1">
    <citation type="journal article" date="2010" name="Nature">
        <title>The Ectocarpus genome and the independent evolution of multicellularity in brown algae.</title>
        <authorList>
            <person name="Cock J.M."/>
            <person name="Sterck L."/>
            <person name="Rouze P."/>
            <person name="Scornet D."/>
            <person name="Allen A.E."/>
            <person name="Amoutzias G."/>
            <person name="Anthouard V."/>
            <person name="Artiguenave F."/>
            <person name="Aury J.M."/>
            <person name="Badger J.H."/>
            <person name="Beszteri B."/>
            <person name="Billiau K."/>
            <person name="Bonnet E."/>
            <person name="Bothwell J.H."/>
            <person name="Bowler C."/>
            <person name="Boyen C."/>
            <person name="Brownlee C."/>
            <person name="Carrano C.J."/>
            <person name="Charrier B."/>
            <person name="Cho G.Y."/>
            <person name="Coelho S.M."/>
            <person name="Collen J."/>
            <person name="Corre E."/>
            <person name="Da Silva C."/>
            <person name="Delage L."/>
            <person name="Delaroque N."/>
            <person name="Dittami S.M."/>
            <person name="Doulbeau S."/>
            <person name="Elias M."/>
            <person name="Farnham G."/>
            <person name="Gachon C.M."/>
            <person name="Gschloessl B."/>
            <person name="Heesch S."/>
            <person name="Jabbari K."/>
            <person name="Jubin C."/>
            <person name="Kawai H."/>
            <person name="Kimura K."/>
            <person name="Kloareg B."/>
            <person name="Kupper F.C."/>
            <person name="Lang D."/>
            <person name="Le Bail A."/>
            <person name="Leblanc C."/>
            <person name="Lerouge P."/>
            <person name="Lohr M."/>
            <person name="Lopez P.J."/>
            <person name="Martens C."/>
            <person name="Maumus F."/>
            <person name="Michel G."/>
            <person name="Miranda-Saavedra D."/>
            <person name="Morales J."/>
            <person name="Moreau H."/>
            <person name="Motomura T."/>
            <person name="Nagasato C."/>
            <person name="Napoli C.A."/>
            <person name="Nelson D.R."/>
            <person name="Nyvall-Collen P."/>
            <person name="Peters A.F."/>
            <person name="Pommier C."/>
            <person name="Potin P."/>
            <person name="Poulain J."/>
            <person name="Quesneville H."/>
            <person name="Read B."/>
            <person name="Rensing S.A."/>
            <person name="Ritter A."/>
            <person name="Rousvoal S."/>
            <person name="Samanta M."/>
            <person name="Samson G."/>
            <person name="Schroeder D.C."/>
            <person name="Segurens B."/>
            <person name="Strittmatter M."/>
            <person name="Tonon T."/>
            <person name="Tregear J.W."/>
            <person name="Valentin K."/>
            <person name="von Dassow P."/>
            <person name="Yamagishi T."/>
            <person name="Van de Peer Y."/>
            <person name="Wincker P."/>
        </authorList>
    </citation>
    <scope>NUCLEOTIDE SEQUENCE [LARGE SCALE GENOMIC DNA]</scope>
    <source>
        <strain evidence="6">Ec32 / CCAP1310/4</strain>
    </source>
</reference>
<name>D8LGR4_ECTSI</name>
<feature type="chain" id="PRO_5003117099" evidence="4">
    <location>
        <begin position="28"/>
        <end position="581"/>
    </location>
</feature>
<keyword evidence="3" id="KW-0472">Membrane</keyword>
<dbReference type="OMA" id="CEIGHEL"/>
<dbReference type="PROSITE" id="PS50012">
    <property type="entry name" value="RCC1_3"/>
    <property type="match status" value="3"/>
</dbReference>
<dbReference type="Proteomes" id="UP000002630">
    <property type="component" value="Linkage Group LG18"/>
</dbReference>
<protein>
    <submittedName>
        <fullName evidence="5">Domain repeat protein</fullName>
    </submittedName>
</protein>
<evidence type="ECO:0000313" key="5">
    <source>
        <dbReference type="EMBL" id="CBN79084.1"/>
    </source>
</evidence>
<evidence type="ECO:0000256" key="2">
    <source>
        <dbReference type="SAM" id="MobiDB-lite"/>
    </source>
</evidence>
<dbReference type="SUPFAM" id="SSF50985">
    <property type="entry name" value="RCC1/BLIP-II"/>
    <property type="match status" value="1"/>
</dbReference>
<dbReference type="STRING" id="2880.D8LGR4"/>
<keyword evidence="3" id="KW-1133">Transmembrane helix</keyword>
<feature type="repeat" description="RCC1" evidence="1">
    <location>
        <begin position="42"/>
        <end position="101"/>
    </location>
</feature>
<gene>
    <name evidence="5" type="ORF">Esi_0176_0032</name>
</gene>
<dbReference type="PROSITE" id="PS51257">
    <property type="entry name" value="PROKAR_LIPOPROTEIN"/>
    <property type="match status" value="1"/>
</dbReference>
<feature type="signal peptide" evidence="4">
    <location>
        <begin position="1"/>
        <end position="27"/>
    </location>
</feature>
<dbReference type="EMBL" id="FN649743">
    <property type="protein sequence ID" value="CBN79084.1"/>
    <property type="molecule type" value="Genomic_DNA"/>
</dbReference>
<evidence type="ECO:0000313" key="6">
    <source>
        <dbReference type="Proteomes" id="UP000002630"/>
    </source>
</evidence>
<dbReference type="GO" id="GO:0005737">
    <property type="term" value="C:cytoplasm"/>
    <property type="evidence" value="ECO:0007669"/>
    <property type="project" value="TreeGrafter"/>
</dbReference>
<dbReference type="InParanoid" id="D8LGR4"/>
<dbReference type="PANTHER" id="PTHR45982:SF1">
    <property type="entry name" value="REGULATOR OF CHROMOSOME CONDENSATION"/>
    <property type="match status" value="1"/>
</dbReference>
<dbReference type="InterPro" id="IPR009091">
    <property type="entry name" value="RCC1/BLIP-II"/>
</dbReference>
<dbReference type="AlphaFoldDB" id="D8LGR4"/>
<keyword evidence="4" id="KW-0732">Signal</keyword>
<organism evidence="5 6">
    <name type="scientific">Ectocarpus siliculosus</name>
    <name type="common">Brown alga</name>
    <name type="synonym">Conferva siliculosa</name>
    <dbReference type="NCBI Taxonomy" id="2880"/>
    <lineage>
        <taxon>Eukaryota</taxon>
        <taxon>Sar</taxon>
        <taxon>Stramenopiles</taxon>
        <taxon>Ochrophyta</taxon>
        <taxon>PX clade</taxon>
        <taxon>Phaeophyceae</taxon>
        <taxon>Ectocarpales</taxon>
        <taxon>Ectocarpaceae</taxon>
        <taxon>Ectocarpus</taxon>
    </lineage>
</organism>
<dbReference type="InterPro" id="IPR000408">
    <property type="entry name" value="Reg_chr_condens"/>
</dbReference>
<dbReference type="InterPro" id="IPR051553">
    <property type="entry name" value="Ran_GTPase-activating"/>
</dbReference>
<dbReference type="Gene3D" id="2.130.10.30">
    <property type="entry name" value="Regulator of chromosome condensation 1/beta-lactamase-inhibitor protein II"/>
    <property type="match status" value="2"/>
</dbReference>
<feature type="region of interest" description="Disordered" evidence="2">
    <location>
        <begin position="435"/>
        <end position="468"/>
    </location>
</feature>
<proteinExistence type="predicted"/>
<feature type="compositionally biased region" description="Low complexity" evidence="2">
    <location>
        <begin position="565"/>
        <end position="581"/>
    </location>
</feature>
<evidence type="ECO:0000256" key="3">
    <source>
        <dbReference type="SAM" id="Phobius"/>
    </source>
</evidence>